<evidence type="ECO:0000256" key="8">
    <source>
        <dbReference type="ARBA" id="ARBA00023204"/>
    </source>
</evidence>
<dbReference type="GO" id="GO:0016787">
    <property type="term" value="F:hydrolase activity"/>
    <property type="evidence" value="ECO:0007669"/>
    <property type="project" value="UniProtKB-ARBA"/>
</dbReference>
<dbReference type="GO" id="GO:0032451">
    <property type="term" value="F:demethylase activity"/>
    <property type="evidence" value="ECO:0007669"/>
    <property type="project" value="UniProtKB-ARBA"/>
</dbReference>
<evidence type="ECO:0000256" key="5">
    <source>
        <dbReference type="ARBA" id="ARBA00022964"/>
    </source>
</evidence>
<keyword evidence="11" id="KW-1185">Reference proteome</keyword>
<keyword evidence="5" id="KW-0223">Dioxygenase</keyword>
<evidence type="ECO:0000259" key="9">
    <source>
        <dbReference type="PROSITE" id="PS51471"/>
    </source>
</evidence>
<name>A0A916XGU6_9BURK</name>
<dbReference type="GO" id="GO:0016705">
    <property type="term" value="F:oxidoreductase activity, acting on paired donors, with incorporation or reduction of molecular oxygen"/>
    <property type="evidence" value="ECO:0007669"/>
    <property type="project" value="UniProtKB-ARBA"/>
</dbReference>
<dbReference type="PANTHER" id="PTHR31212">
    <property type="entry name" value="ALPHA-KETOGLUTARATE-DEPENDENT DIOXYGENASE ALKB HOMOLOG 3"/>
    <property type="match status" value="1"/>
</dbReference>
<dbReference type="GO" id="GO:0051213">
    <property type="term" value="F:dioxygenase activity"/>
    <property type="evidence" value="ECO:0007669"/>
    <property type="project" value="UniProtKB-KW"/>
</dbReference>
<keyword evidence="2" id="KW-0479">Metal-binding</keyword>
<evidence type="ECO:0000256" key="4">
    <source>
        <dbReference type="ARBA" id="ARBA00022842"/>
    </source>
</evidence>
<evidence type="ECO:0000256" key="6">
    <source>
        <dbReference type="ARBA" id="ARBA00023002"/>
    </source>
</evidence>
<gene>
    <name evidence="10" type="ORF">GCM10011396_17440</name>
</gene>
<evidence type="ECO:0000256" key="3">
    <source>
        <dbReference type="ARBA" id="ARBA00022763"/>
    </source>
</evidence>
<dbReference type="GO" id="GO:0140097">
    <property type="term" value="F:catalytic activity, acting on DNA"/>
    <property type="evidence" value="ECO:0007669"/>
    <property type="project" value="UniProtKB-ARBA"/>
</dbReference>
<dbReference type="InterPro" id="IPR032854">
    <property type="entry name" value="ALKBH3"/>
</dbReference>
<comment type="caution">
    <text evidence="10">The sequence shown here is derived from an EMBL/GenBank/DDBJ whole genome shotgun (WGS) entry which is preliminary data.</text>
</comment>
<protein>
    <submittedName>
        <fullName evidence="10">Alkylated DNA repair protein</fullName>
    </submittedName>
</protein>
<sequence length="208" mass="23757">MNETLDLFAASGSLESIPLPDAEIGFARGFYTGEQAAQYMEQLLNETAWRKEKIQVWGKEHWQPRLTAWYGDAGSNYSYSGLTLERHPWTPALLEIKHDVEAISGHHFNSVLLNLYRDENDSVGWHADNEAELGRNPVIASVSLGQTRTFKLRHRNKPELKTTSIQLNSGSLLLMAGSTQRFWQHAVDKERQPMEPRINLTFRHIAGW</sequence>
<keyword evidence="7" id="KW-0408">Iron</keyword>
<keyword evidence="8" id="KW-0234">DNA repair</keyword>
<comment type="cofactor">
    <cofactor evidence="1">
        <name>Fe(2+)</name>
        <dbReference type="ChEBI" id="CHEBI:29033"/>
    </cofactor>
</comment>
<dbReference type="Pfam" id="PF13532">
    <property type="entry name" value="2OG-FeII_Oxy_2"/>
    <property type="match status" value="1"/>
</dbReference>
<dbReference type="PANTHER" id="PTHR31212:SF4">
    <property type="entry name" value="ALPHA-KETOGLUTARATE-DEPENDENT DIOXYGENASE ALKB HOMOLOG 3"/>
    <property type="match status" value="1"/>
</dbReference>
<dbReference type="Proteomes" id="UP000637423">
    <property type="component" value="Unassembled WGS sequence"/>
</dbReference>
<dbReference type="AlphaFoldDB" id="A0A916XGU6"/>
<dbReference type="RefSeq" id="WP_229750996.1">
    <property type="nucleotide sequence ID" value="NZ_BMED01000001.1"/>
</dbReference>
<accession>A0A916XGU6</accession>
<evidence type="ECO:0000256" key="7">
    <source>
        <dbReference type="ARBA" id="ARBA00023004"/>
    </source>
</evidence>
<dbReference type="EMBL" id="BMED01000001">
    <property type="protein sequence ID" value="GGC70822.1"/>
    <property type="molecule type" value="Genomic_DNA"/>
</dbReference>
<evidence type="ECO:0000313" key="11">
    <source>
        <dbReference type="Proteomes" id="UP000637423"/>
    </source>
</evidence>
<reference evidence="10" key="2">
    <citation type="submission" date="2020-09" db="EMBL/GenBank/DDBJ databases">
        <authorList>
            <person name="Sun Q."/>
            <person name="Zhou Y."/>
        </authorList>
    </citation>
    <scope>NUCLEOTIDE SEQUENCE</scope>
    <source>
        <strain evidence="10">CGMCC 1.10998</strain>
    </source>
</reference>
<proteinExistence type="predicted"/>
<reference evidence="10" key="1">
    <citation type="journal article" date="2014" name="Int. J. Syst. Evol. Microbiol.">
        <title>Complete genome sequence of Corynebacterium casei LMG S-19264T (=DSM 44701T), isolated from a smear-ripened cheese.</title>
        <authorList>
            <consortium name="US DOE Joint Genome Institute (JGI-PGF)"/>
            <person name="Walter F."/>
            <person name="Albersmeier A."/>
            <person name="Kalinowski J."/>
            <person name="Ruckert C."/>
        </authorList>
    </citation>
    <scope>NUCLEOTIDE SEQUENCE</scope>
    <source>
        <strain evidence="10">CGMCC 1.10998</strain>
    </source>
</reference>
<dbReference type="InterPro" id="IPR037151">
    <property type="entry name" value="AlkB-like_sf"/>
</dbReference>
<dbReference type="InterPro" id="IPR005123">
    <property type="entry name" value="Oxoglu/Fe-dep_dioxygenase_dom"/>
</dbReference>
<keyword evidence="6" id="KW-0560">Oxidoreductase</keyword>
<dbReference type="GO" id="GO:0006307">
    <property type="term" value="P:DNA alkylation repair"/>
    <property type="evidence" value="ECO:0007669"/>
    <property type="project" value="InterPro"/>
</dbReference>
<dbReference type="PROSITE" id="PS51471">
    <property type="entry name" value="FE2OG_OXY"/>
    <property type="match status" value="1"/>
</dbReference>
<dbReference type="GO" id="GO:0046872">
    <property type="term" value="F:metal ion binding"/>
    <property type="evidence" value="ECO:0007669"/>
    <property type="project" value="UniProtKB-KW"/>
</dbReference>
<feature type="domain" description="Fe2OG dioxygenase" evidence="9">
    <location>
        <begin position="107"/>
        <end position="206"/>
    </location>
</feature>
<evidence type="ECO:0000256" key="2">
    <source>
        <dbReference type="ARBA" id="ARBA00022723"/>
    </source>
</evidence>
<evidence type="ECO:0000313" key="10">
    <source>
        <dbReference type="EMBL" id="GGC70822.1"/>
    </source>
</evidence>
<evidence type="ECO:0000256" key="1">
    <source>
        <dbReference type="ARBA" id="ARBA00001954"/>
    </source>
</evidence>
<dbReference type="InterPro" id="IPR027450">
    <property type="entry name" value="AlkB-like"/>
</dbReference>
<dbReference type="Gene3D" id="2.60.120.590">
    <property type="entry name" value="Alpha-ketoglutarate-dependent dioxygenase AlkB-like"/>
    <property type="match status" value="1"/>
</dbReference>
<keyword evidence="4" id="KW-0460">Magnesium</keyword>
<organism evidence="10 11">
    <name type="scientific">Undibacterium terreum</name>
    <dbReference type="NCBI Taxonomy" id="1224302"/>
    <lineage>
        <taxon>Bacteria</taxon>
        <taxon>Pseudomonadati</taxon>
        <taxon>Pseudomonadota</taxon>
        <taxon>Betaproteobacteria</taxon>
        <taxon>Burkholderiales</taxon>
        <taxon>Oxalobacteraceae</taxon>
        <taxon>Undibacterium</taxon>
    </lineage>
</organism>
<keyword evidence="3" id="KW-0227">DNA damage</keyword>
<dbReference type="FunFam" id="2.60.120.590:FF:000004">
    <property type="entry name" value="DNA oxidative demethylase ALKBH2"/>
    <property type="match status" value="1"/>
</dbReference>
<dbReference type="SUPFAM" id="SSF51197">
    <property type="entry name" value="Clavaminate synthase-like"/>
    <property type="match status" value="1"/>
</dbReference>